<dbReference type="PROSITE" id="PS01124">
    <property type="entry name" value="HTH_ARAC_FAMILY_2"/>
    <property type="match status" value="1"/>
</dbReference>
<dbReference type="PANTHER" id="PTHR46796:SF6">
    <property type="entry name" value="ARAC SUBFAMILY"/>
    <property type="match status" value="1"/>
</dbReference>
<evidence type="ECO:0000256" key="3">
    <source>
        <dbReference type="ARBA" id="ARBA00023163"/>
    </source>
</evidence>
<keyword evidence="2" id="KW-0238">DNA-binding</keyword>
<dbReference type="Pfam" id="PF12833">
    <property type="entry name" value="HTH_18"/>
    <property type="match status" value="1"/>
</dbReference>
<dbReference type="SUPFAM" id="SSF46689">
    <property type="entry name" value="Homeodomain-like"/>
    <property type="match status" value="2"/>
</dbReference>
<dbReference type="GO" id="GO:0003700">
    <property type="term" value="F:DNA-binding transcription factor activity"/>
    <property type="evidence" value="ECO:0007669"/>
    <property type="project" value="InterPro"/>
</dbReference>
<dbReference type="PRINTS" id="PR00032">
    <property type="entry name" value="HTHARAC"/>
</dbReference>
<dbReference type="InterPro" id="IPR009057">
    <property type="entry name" value="Homeodomain-like_sf"/>
</dbReference>
<keyword evidence="6" id="KW-1185">Reference proteome</keyword>
<keyword evidence="3" id="KW-0804">Transcription</keyword>
<name>L7UHF5_MYXSD</name>
<dbReference type="STRING" id="1278073.MYSTI_06155"/>
<dbReference type="InterPro" id="IPR018060">
    <property type="entry name" value="HTH_AraC"/>
</dbReference>
<dbReference type="SMART" id="SM00342">
    <property type="entry name" value="HTH_ARAC"/>
    <property type="match status" value="1"/>
</dbReference>
<evidence type="ECO:0000256" key="1">
    <source>
        <dbReference type="ARBA" id="ARBA00023015"/>
    </source>
</evidence>
<reference evidence="5 6" key="1">
    <citation type="journal article" date="2013" name="Genome Announc.">
        <title>Complete genome sequence of Myxococcus stipitatus strain DSM 14675, a fruiting myxobacterium.</title>
        <authorList>
            <person name="Huntley S."/>
            <person name="Kneip S."/>
            <person name="Treuner-Lange A."/>
            <person name="Sogaard-Andersen L."/>
        </authorList>
    </citation>
    <scope>NUCLEOTIDE SEQUENCE [LARGE SCALE GENOMIC DNA]</scope>
    <source>
        <strain evidence="6">DSM 14675 / JCM 12634 / Mx s8</strain>
    </source>
</reference>
<dbReference type="PANTHER" id="PTHR46796">
    <property type="entry name" value="HTH-TYPE TRANSCRIPTIONAL ACTIVATOR RHAS-RELATED"/>
    <property type="match status" value="1"/>
</dbReference>
<proteinExistence type="predicted"/>
<keyword evidence="1" id="KW-0805">Transcription regulation</keyword>
<dbReference type="KEGG" id="msd:MYSTI_06155"/>
<dbReference type="eggNOG" id="COG2207">
    <property type="taxonomic scope" value="Bacteria"/>
</dbReference>
<dbReference type="InterPro" id="IPR020449">
    <property type="entry name" value="Tscrpt_reg_AraC-type_HTH"/>
</dbReference>
<protein>
    <submittedName>
        <fullName evidence="5">AraC family transcriptional regulator</fullName>
    </submittedName>
</protein>
<evidence type="ECO:0000256" key="2">
    <source>
        <dbReference type="ARBA" id="ARBA00023125"/>
    </source>
</evidence>
<accession>L7UHF5</accession>
<dbReference type="Proteomes" id="UP000011131">
    <property type="component" value="Chromosome"/>
</dbReference>
<dbReference type="AlphaFoldDB" id="L7UHF5"/>
<evidence type="ECO:0000313" key="5">
    <source>
        <dbReference type="EMBL" id="AGC47428.1"/>
    </source>
</evidence>
<sequence>MTTAAWQGVGMTLYRQRLEGGEHHHSPLQLFMSLGRGDVRGHWRTSGRLVDLRLTRGEVAVVGSDLPHAFSWGGGTQVASFFLDPRRLASLHGEPAMEEALRRLGPSKLRDPLVRELLRASGEALSDDSAPSRIEVETLATVLASRLLRLDGQRLRARSLSGALAPWQVQRVTDFVEAHLEEPLGLEALAAVVGLSPSHFTRSFKRATGTTPHQFVRVRRLEHARELLATTALPLADIAQRAGISSQSHFTALFRAHFSVTPARFRRATAARFDDA</sequence>
<organism evidence="5 6">
    <name type="scientific">Myxococcus stipitatus (strain DSM 14675 / JCM 12634 / Mx s8)</name>
    <dbReference type="NCBI Taxonomy" id="1278073"/>
    <lineage>
        <taxon>Bacteria</taxon>
        <taxon>Pseudomonadati</taxon>
        <taxon>Myxococcota</taxon>
        <taxon>Myxococcia</taxon>
        <taxon>Myxococcales</taxon>
        <taxon>Cystobacterineae</taxon>
        <taxon>Myxococcaceae</taxon>
        <taxon>Myxococcus</taxon>
    </lineage>
</organism>
<dbReference type="PATRIC" id="fig|1278073.3.peg.6243"/>
<dbReference type="HOGENOM" id="CLU_000445_88_4_7"/>
<feature type="domain" description="HTH araC/xylS-type" evidence="4">
    <location>
        <begin position="170"/>
        <end position="268"/>
    </location>
</feature>
<gene>
    <name evidence="5" type="ordered locus">MYSTI_06155</name>
</gene>
<dbReference type="GO" id="GO:0043565">
    <property type="term" value="F:sequence-specific DNA binding"/>
    <property type="evidence" value="ECO:0007669"/>
    <property type="project" value="InterPro"/>
</dbReference>
<dbReference type="InterPro" id="IPR050204">
    <property type="entry name" value="AraC_XylS_family_regulators"/>
</dbReference>
<dbReference type="EMBL" id="CP004025">
    <property type="protein sequence ID" value="AGC47428.1"/>
    <property type="molecule type" value="Genomic_DNA"/>
</dbReference>
<dbReference type="Gene3D" id="1.10.10.60">
    <property type="entry name" value="Homeodomain-like"/>
    <property type="match status" value="2"/>
</dbReference>
<evidence type="ECO:0000259" key="4">
    <source>
        <dbReference type="PROSITE" id="PS01124"/>
    </source>
</evidence>
<dbReference type="PROSITE" id="PS00041">
    <property type="entry name" value="HTH_ARAC_FAMILY_1"/>
    <property type="match status" value="1"/>
</dbReference>
<evidence type="ECO:0000313" key="6">
    <source>
        <dbReference type="Proteomes" id="UP000011131"/>
    </source>
</evidence>
<dbReference type="InterPro" id="IPR018062">
    <property type="entry name" value="HTH_AraC-typ_CS"/>
</dbReference>